<protein>
    <recommendedName>
        <fullName evidence="2">Cell division protein ZapA</fullName>
    </recommendedName>
    <alternativeName>
        <fullName evidence="9">Z ring-associated protein ZapA</fullName>
    </alternativeName>
</protein>
<organism evidence="11 12">
    <name type="scientific">Candidatus Allofournierella pullicola</name>
    <dbReference type="NCBI Taxonomy" id="2838596"/>
    <lineage>
        <taxon>Bacteria</taxon>
        <taxon>Bacillati</taxon>
        <taxon>Bacillota</taxon>
        <taxon>Clostridia</taxon>
        <taxon>Eubacteriales</taxon>
        <taxon>Oscillospiraceae</taxon>
        <taxon>Allofournierella</taxon>
    </lineage>
</organism>
<keyword evidence="10" id="KW-0175">Coiled coil</keyword>
<feature type="coiled-coil region" evidence="10">
    <location>
        <begin position="71"/>
        <end position="112"/>
    </location>
</feature>
<evidence type="ECO:0000313" key="12">
    <source>
        <dbReference type="Proteomes" id="UP000824193"/>
    </source>
</evidence>
<dbReference type="Gene3D" id="6.10.250.790">
    <property type="match status" value="1"/>
</dbReference>
<dbReference type="PANTHER" id="PTHR34981:SF1">
    <property type="entry name" value="CELL DIVISION PROTEIN ZAPA"/>
    <property type="match status" value="1"/>
</dbReference>
<comment type="caution">
    <text evidence="11">The sequence shown here is derived from an EMBL/GenBank/DDBJ whole genome shotgun (WGS) entry which is preliminary data.</text>
</comment>
<dbReference type="EMBL" id="DXFW01000007">
    <property type="protein sequence ID" value="HIX04955.1"/>
    <property type="molecule type" value="Genomic_DNA"/>
</dbReference>
<reference evidence="11" key="1">
    <citation type="journal article" date="2021" name="PeerJ">
        <title>Extensive microbial diversity within the chicken gut microbiome revealed by metagenomics and culture.</title>
        <authorList>
            <person name="Gilroy R."/>
            <person name="Ravi A."/>
            <person name="Getino M."/>
            <person name="Pursley I."/>
            <person name="Horton D.L."/>
            <person name="Alikhan N.F."/>
            <person name="Baker D."/>
            <person name="Gharbi K."/>
            <person name="Hall N."/>
            <person name="Watson M."/>
            <person name="Adriaenssens E.M."/>
            <person name="Foster-Nyarko E."/>
            <person name="Jarju S."/>
            <person name="Secka A."/>
            <person name="Antonio M."/>
            <person name="Oren A."/>
            <person name="Chaudhuri R.R."/>
            <person name="La Ragione R."/>
            <person name="Hildebrand F."/>
            <person name="Pallen M.J."/>
        </authorList>
    </citation>
    <scope>NUCLEOTIDE SEQUENCE</scope>
    <source>
        <strain evidence="11">2239</strain>
    </source>
</reference>
<dbReference type="InterPro" id="IPR036192">
    <property type="entry name" value="Cell_div_ZapA-like_sf"/>
</dbReference>
<evidence type="ECO:0000256" key="9">
    <source>
        <dbReference type="ARBA" id="ARBA00033158"/>
    </source>
</evidence>
<comment type="function">
    <text evidence="7">Activator of cell division through the inhibition of FtsZ GTPase activity, therefore promoting FtsZ assembly into bundles of protofilaments necessary for the formation of the division Z ring. It is recruited early at mid-cell but it is not essential for cell division.</text>
</comment>
<dbReference type="GO" id="GO:0032153">
    <property type="term" value="C:cell division site"/>
    <property type="evidence" value="ECO:0007669"/>
    <property type="project" value="TreeGrafter"/>
</dbReference>
<evidence type="ECO:0000256" key="2">
    <source>
        <dbReference type="ARBA" id="ARBA00015195"/>
    </source>
</evidence>
<dbReference type="GO" id="GO:0000921">
    <property type="term" value="P:septin ring assembly"/>
    <property type="evidence" value="ECO:0007669"/>
    <property type="project" value="TreeGrafter"/>
</dbReference>
<evidence type="ECO:0000256" key="7">
    <source>
        <dbReference type="ARBA" id="ARBA00024910"/>
    </source>
</evidence>
<dbReference type="InterPro" id="IPR007838">
    <property type="entry name" value="Cell_div_ZapA-like"/>
</dbReference>
<dbReference type="PANTHER" id="PTHR34981">
    <property type="entry name" value="CELL DIVISION PROTEIN ZAPA"/>
    <property type="match status" value="1"/>
</dbReference>
<evidence type="ECO:0000313" key="11">
    <source>
        <dbReference type="EMBL" id="HIX04955.1"/>
    </source>
</evidence>
<comment type="subunit">
    <text evidence="8">Homodimer. Interacts with FtsZ.</text>
</comment>
<comment type="subcellular location">
    <subcellularLocation>
        <location evidence="1">Cytoplasm</location>
    </subcellularLocation>
</comment>
<dbReference type="InterPro" id="IPR053712">
    <property type="entry name" value="Bac_CellDiv_Activator"/>
</dbReference>
<name>A0A9D1V2K1_9FIRM</name>
<dbReference type="SUPFAM" id="SSF102829">
    <property type="entry name" value="Cell division protein ZapA-like"/>
    <property type="match status" value="1"/>
</dbReference>
<keyword evidence="6" id="KW-0131">Cell cycle</keyword>
<accession>A0A9D1V2K1</accession>
<gene>
    <name evidence="11" type="ORF">H9865_02415</name>
</gene>
<reference evidence="11" key="2">
    <citation type="submission" date="2021-04" db="EMBL/GenBank/DDBJ databases">
        <authorList>
            <person name="Gilroy R."/>
        </authorList>
    </citation>
    <scope>NUCLEOTIDE SEQUENCE</scope>
    <source>
        <strain evidence="11">2239</strain>
    </source>
</reference>
<dbReference type="GO" id="GO:0030428">
    <property type="term" value="C:cell septum"/>
    <property type="evidence" value="ECO:0007669"/>
    <property type="project" value="TreeGrafter"/>
</dbReference>
<evidence type="ECO:0000256" key="8">
    <source>
        <dbReference type="ARBA" id="ARBA00026068"/>
    </source>
</evidence>
<proteinExistence type="predicted"/>
<evidence type="ECO:0000256" key="10">
    <source>
        <dbReference type="SAM" id="Coils"/>
    </source>
</evidence>
<keyword evidence="3" id="KW-0963">Cytoplasm</keyword>
<evidence type="ECO:0000256" key="4">
    <source>
        <dbReference type="ARBA" id="ARBA00022618"/>
    </source>
</evidence>
<dbReference type="GO" id="GO:0043093">
    <property type="term" value="P:FtsZ-dependent cytokinesis"/>
    <property type="evidence" value="ECO:0007669"/>
    <property type="project" value="TreeGrafter"/>
</dbReference>
<sequence length="114" mass="12651">MPANKVKLTVCGSNYVISTTDSEEYVQSLAERLDRDMNDLMNQSPSASVAASAVVVALGYLDELQKNASSADNMRSQIKDYLEDAAKAKLAAEQARREVERLQKEVQRLRESRA</sequence>
<dbReference type="GO" id="GO:0000917">
    <property type="term" value="P:division septum assembly"/>
    <property type="evidence" value="ECO:0007669"/>
    <property type="project" value="UniProtKB-KW"/>
</dbReference>
<dbReference type="Proteomes" id="UP000824193">
    <property type="component" value="Unassembled WGS sequence"/>
</dbReference>
<evidence type="ECO:0000256" key="6">
    <source>
        <dbReference type="ARBA" id="ARBA00023306"/>
    </source>
</evidence>
<keyword evidence="4 11" id="KW-0132">Cell division</keyword>
<dbReference type="AlphaFoldDB" id="A0A9D1V2K1"/>
<evidence type="ECO:0000256" key="5">
    <source>
        <dbReference type="ARBA" id="ARBA00023210"/>
    </source>
</evidence>
<evidence type="ECO:0000256" key="3">
    <source>
        <dbReference type="ARBA" id="ARBA00022490"/>
    </source>
</evidence>
<evidence type="ECO:0000256" key="1">
    <source>
        <dbReference type="ARBA" id="ARBA00004496"/>
    </source>
</evidence>
<dbReference type="Pfam" id="PF05164">
    <property type="entry name" value="ZapA"/>
    <property type="match status" value="1"/>
</dbReference>
<keyword evidence="5" id="KW-0717">Septation</keyword>
<dbReference type="GO" id="GO:0005829">
    <property type="term" value="C:cytosol"/>
    <property type="evidence" value="ECO:0007669"/>
    <property type="project" value="TreeGrafter"/>
</dbReference>